<dbReference type="PANTHER" id="PTHR42755:SF1">
    <property type="entry name" value="3-DEOXY-D-MANNO-OCTULOSONIC ACID TRANSFERASE, MITOCHONDRIAL-RELATED"/>
    <property type="match status" value="1"/>
</dbReference>
<sequence length="369" mass="38431">MPAATPARGVWLHATDAALTGALRVLARQLAERPDAPPTWVTGDAAAPGPGEDLRAIDAAFDRFPTRLLVLAGPALPAALMDRARARNIALMLVEAVPPGARGGWRLFGAQPRGQLGRFQQIHARDEAAATALRRQVRDAVPVLPTGRLARFAPVPGCNIQELDAMRQSIGARPVWLAHDLPEAEADAAFLAHSHALRRAHRLLMIAQPRDPAGGATLASRAAEVGFVCARRSADEEIDETTQVYVADAGDDPGLFLRLAPVTFLGGSLTAGAPIPSPVIPAALGSALVFGPHAEGDEGRFMDQLRTQGGGRQINGPSDLGPAVSALLSPEAGADAALRAWSLATDGSEATLAVADAICDWLTLNGGRG</sequence>
<comment type="caution">
    <text evidence="2">The sequence shown here is derived from an EMBL/GenBank/DDBJ whole genome shotgun (WGS) entry which is preliminary data.</text>
</comment>
<dbReference type="GO" id="GO:0009244">
    <property type="term" value="P:lipopolysaccharide core region biosynthetic process"/>
    <property type="evidence" value="ECO:0007669"/>
    <property type="project" value="UniProtKB-UniRule"/>
</dbReference>
<dbReference type="RefSeq" id="WP_107751356.1">
    <property type="nucleotide sequence ID" value="NZ_QBKF01000004.1"/>
</dbReference>
<dbReference type="EMBL" id="QDDR01000003">
    <property type="protein sequence ID" value="PVE47983.1"/>
    <property type="molecule type" value="Genomic_DNA"/>
</dbReference>
<comment type="function">
    <text evidence="1">Involved in lipopolysaccharide (LPS) biosynthesis. Catalyzes the transfer of 3-deoxy-D-manno-octulosonate (Kdo) residue(s) from CMP-Kdo to lipid IV(A), the tetraacyldisaccharide-1,4'-bisphosphate precursor of lipid A.</text>
</comment>
<evidence type="ECO:0000256" key="1">
    <source>
        <dbReference type="RuleBase" id="RU365103"/>
    </source>
</evidence>
<keyword evidence="1" id="KW-0808">Transferase</keyword>
<comment type="similarity">
    <text evidence="1">Belongs to the glycosyltransferase group 1 family.</text>
</comment>
<keyword evidence="1" id="KW-0448">Lipopolysaccharide biosynthesis</keyword>
<keyword evidence="1" id="KW-1003">Cell membrane</keyword>
<keyword evidence="1" id="KW-0472">Membrane</keyword>
<proteinExistence type="inferred from homology"/>
<dbReference type="GO" id="GO:0043842">
    <property type="term" value="F:Kdo transferase activity"/>
    <property type="evidence" value="ECO:0007669"/>
    <property type="project" value="UniProtKB-EC"/>
</dbReference>
<evidence type="ECO:0000313" key="3">
    <source>
        <dbReference type="Proteomes" id="UP000244810"/>
    </source>
</evidence>
<dbReference type="EC" id="2.4.99.12" evidence="1"/>
<comment type="subcellular location">
    <subcellularLocation>
        <location evidence="1">Cell membrane</location>
    </subcellularLocation>
</comment>
<dbReference type="GO" id="GO:0009245">
    <property type="term" value="P:lipid A biosynthetic process"/>
    <property type="evidence" value="ECO:0007669"/>
    <property type="project" value="TreeGrafter"/>
</dbReference>
<evidence type="ECO:0000313" key="2">
    <source>
        <dbReference type="EMBL" id="PVE47983.1"/>
    </source>
</evidence>
<accession>A0A2T7UTA8</accession>
<name>A0A2T7UTA8_9RHOB</name>
<comment type="catalytic activity">
    <reaction evidence="1">
        <text>lipid IVA (E. coli) + CMP-3-deoxy-beta-D-manno-octulosonate = alpha-Kdo-(2-&gt;6)-lipid IVA (E. coli) + CMP + H(+)</text>
        <dbReference type="Rhea" id="RHEA:28066"/>
        <dbReference type="ChEBI" id="CHEBI:15378"/>
        <dbReference type="ChEBI" id="CHEBI:58603"/>
        <dbReference type="ChEBI" id="CHEBI:60364"/>
        <dbReference type="ChEBI" id="CHEBI:60377"/>
        <dbReference type="ChEBI" id="CHEBI:85987"/>
        <dbReference type="EC" id="2.4.99.12"/>
    </reaction>
</comment>
<dbReference type="UniPathway" id="UPA00958"/>
<keyword evidence="3" id="KW-1185">Reference proteome</keyword>
<dbReference type="OrthoDB" id="9789797at2"/>
<dbReference type="InterPro" id="IPR039901">
    <property type="entry name" value="Kdotransferase"/>
</dbReference>
<reference evidence="2 3" key="1">
    <citation type="journal article" date="2011" name="Syst. Appl. Microbiol.">
        <title>Defluviimonas denitrificans gen. nov., sp. nov., and Pararhodobacter aggregans gen. nov., sp. nov., non-phototrophic Rhodobacteraceae from the biofilter of a marine aquaculture.</title>
        <authorList>
            <person name="Foesel B.U."/>
            <person name="Drake H.L."/>
            <person name="Schramm A."/>
        </authorList>
    </citation>
    <scope>NUCLEOTIDE SEQUENCE [LARGE SCALE GENOMIC DNA]</scope>
    <source>
        <strain evidence="2 3">D1-19</strain>
    </source>
</reference>
<dbReference type="Gene3D" id="3.40.50.2000">
    <property type="entry name" value="Glycogen Phosphorylase B"/>
    <property type="match status" value="1"/>
</dbReference>
<dbReference type="PANTHER" id="PTHR42755">
    <property type="entry name" value="3-DEOXY-MANNO-OCTULOSONATE CYTIDYLYLTRANSFERASE"/>
    <property type="match status" value="1"/>
</dbReference>
<dbReference type="AlphaFoldDB" id="A0A2T7UTA8"/>
<dbReference type="GO" id="GO:0005886">
    <property type="term" value="C:plasma membrane"/>
    <property type="evidence" value="ECO:0007669"/>
    <property type="project" value="UniProtKB-SubCell"/>
</dbReference>
<dbReference type="Proteomes" id="UP000244810">
    <property type="component" value="Unassembled WGS sequence"/>
</dbReference>
<protein>
    <recommendedName>
        <fullName evidence="1">3-deoxy-D-manno-octulosonic acid transferase</fullName>
        <shortName evidence="1">Kdo transferase</shortName>
        <ecNumber evidence="1">2.4.99.12</ecNumber>
    </recommendedName>
    <alternativeName>
        <fullName evidence="1">Lipid IV(A) 3-deoxy-D-manno-octulosonic acid transferase</fullName>
    </alternativeName>
</protein>
<organism evidence="2 3">
    <name type="scientific">Pararhodobacter aggregans</name>
    <dbReference type="NCBI Taxonomy" id="404875"/>
    <lineage>
        <taxon>Bacteria</taxon>
        <taxon>Pseudomonadati</taxon>
        <taxon>Pseudomonadota</taxon>
        <taxon>Alphaproteobacteria</taxon>
        <taxon>Rhodobacterales</taxon>
        <taxon>Paracoccaceae</taxon>
        <taxon>Pararhodobacter</taxon>
    </lineage>
</organism>
<comment type="pathway">
    <text evidence="1">Bacterial outer membrane biogenesis; LPS core biosynthesis.</text>
</comment>
<gene>
    <name evidence="2" type="ORF">DDE23_07520</name>
</gene>